<protein>
    <submittedName>
        <fullName evidence="1">Uncharacterized protein</fullName>
    </submittedName>
</protein>
<proteinExistence type="predicted"/>
<gene>
    <name evidence="1" type="ORF">OCBIM_22012234mg</name>
</gene>
<accession>A0A0L8HL27</accession>
<evidence type="ECO:0000313" key="1">
    <source>
        <dbReference type="EMBL" id="KOF89953.1"/>
    </source>
</evidence>
<organism evidence="1">
    <name type="scientific">Octopus bimaculoides</name>
    <name type="common">California two-spotted octopus</name>
    <dbReference type="NCBI Taxonomy" id="37653"/>
    <lineage>
        <taxon>Eukaryota</taxon>
        <taxon>Metazoa</taxon>
        <taxon>Spiralia</taxon>
        <taxon>Lophotrochozoa</taxon>
        <taxon>Mollusca</taxon>
        <taxon>Cephalopoda</taxon>
        <taxon>Coleoidea</taxon>
        <taxon>Octopodiformes</taxon>
        <taxon>Octopoda</taxon>
        <taxon>Incirrata</taxon>
        <taxon>Octopodidae</taxon>
        <taxon>Octopus</taxon>
    </lineage>
</organism>
<name>A0A0L8HL27_OCTBM</name>
<reference evidence="1" key="1">
    <citation type="submission" date="2015-07" db="EMBL/GenBank/DDBJ databases">
        <title>MeaNS - Measles Nucleotide Surveillance Program.</title>
        <authorList>
            <person name="Tran T."/>
            <person name="Druce J."/>
        </authorList>
    </citation>
    <scope>NUCLEOTIDE SEQUENCE</scope>
    <source>
        <strain evidence="1">UCB-OBI-ISO-001</strain>
        <tissue evidence="1">Gonad</tissue>
    </source>
</reference>
<dbReference type="AlphaFoldDB" id="A0A0L8HL27"/>
<sequence>MLLLNDKGFFFKRIPSNCSYSTSRKSNTITSIVSTKTFRYAKVNGQQTRYIILHLMQLNTI</sequence>
<dbReference type="EMBL" id="KQ417892">
    <property type="protein sequence ID" value="KOF89953.1"/>
    <property type="molecule type" value="Genomic_DNA"/>
</dbReference>